<dbReference type="AlphaFoldDB" id="A0A9P6CWG3"/>
<proteinExistence type="predicted"/>
<dbReference type="EMBL" id="MU155160">
    <property type="protein sequence ID" value="KAF9482901.1"/>
    <property type="molecule type" value="Genomic_DNA"/>
</dbReference>
<comment type="caution">
    <text evidence="2">The sequence shown here is derived from an EMBL/GenBank/DDBJ whole genome shotgun (WGS) entry which is preliminary data.</text>
</comment>
<keyword evidence="3" id="KW-1185">Reference proteome</keyword>
<name>A0A9P6CWG3_9AGAR</name>
<evidence type="ECO:0000313" key="3">
    <source>
        <dbReference type="Proteomes" id="UP000807469"/>
    </source>
</evidence>
<feature type="region of interest" description="Disordered" evidence="1">
    <location>
        <begin position="1"/>
        <end position="21"/>
    </location>
</feature>
<reference evidence="2" key="1">
    <citation type="submission" date="2020-11" db="EMBL/GenBank/DDBJ databases">
        <authorList>
            <consortium name="DOE Joint Genome Institute"/>
            <person name="Ahrendt S."/>
            <person name="Riley R."/>
            <person name="Andreopoulos W."/>
            <person name="Labutti K."/>
            <person name="Pangilinan J."/>
            <person name="Ruiz-Duenas F.J."/>
            <person name="Barrasa J.M."/>
            <person name="Sanchez-Garcia M."/>
            <person name="Camarero S."/>
            <person name="Miyauchi S."/>
            <person name="Serrano A."/>
            <person name="Linde D."/>
            <person name="Babiker R."/>
            <person name="Drula E."/>
            <person name="Ayuso-Fernandez I."/>
            <person name="Pacheco R."/>
            <person name="Padilla G."/>
            <person name="Ferreira P."/>
            <person name="Barriuso J."/>
            <person name="Kellner H."/>
            <person name="Castanera R."/>
            <person name="Alfaro M."/>
            <person name="Ramirez L."/>
            <person name="Pisabarro A.G."/>
            <person name="Kuo A."/>
            <person name="Tritt A."/>
            <person name="Lipzen A."/>
            <person name="He G."/>
            <person name="Yan M."/>
            <person name="Ng V."/>
            <person name="Cullen D."/>
            <person name="Martin F."/>
            <person name="Rosso M.-N."/>
            <person name="Henrissat B."/>
            <person name="Hibbett D."/>
            <person name="Martinez A.T."/>
            <person name="Grigoriev I.V."/>
        </authorList>
    </citation>
    <scope>NUCLEOTIDE SEQUENCE</scope>
    <source>
        <strain evidence="2">CIRM-BRFM 674</strain>
    </source>
</reference>
<protein>
    <submittedName>
        <fullName evidence="2">Uncharacterized protein</fullName>
    </submittedName>
</protein>
<accession>A0A9P6CWG3</accession>
<evidence type="ECO:0000313" key="2">
    <source>
        <dbReference type="EMBL" id="KAF9482901.1"/>
    </source>
</evidence>
<evidence type="ECO:0000256" key="1">
    <source>
        <dbReference type="SAM" id="MobiDB-lite"/>
    </source>
</evidence>
<organism evidence="2 3">
    <name type="scientific">Pholiota conissans</name>
    <dbReference type="NCBI Taxonomy" id="109636"/>
    <lineage>
        <taxon>Eukaryota</taxon>
        <taxon>Fungi</taxon>
        <taxon>Dikarya</taxon>
        <taxon>Basidiomycota</taxon>
        <taxon>Agaricomycotina</taxon>
        <taxon>Agaricomycetes</taxon>
        <taxon>Agaricomycetidae</taxon>
        <taxon>Agaricales</taxon>
        <taxon>Agaricineae</taxon>
        <taxon>Strophariaceae</taxon>
        <taxon>Pholiota</taxon>
    </lineage>
</organism>
<dbReference type="Proteomes" id="UP000807469">
    <property type="component" value="Unassembled WGS sequence"/>
</dbReference>
<gene>
    <name evidence="2" type="ORF">BDN70DRAFT_381157</name>
</gene>
<sequence>MDLHPPPLPHSSIPSTSSVQRLRIQSHVPLPPATAHSSPSSPMRAYMMGRLRPQPTYSSSDKKVPSLSLFVAGHRNGRRVLHTLLYTLSLHLVSNSLPSIRYIWDRNSTVCGPLSLSSLPPSLSKSPPMIRPRLFTTIVYISASPFASSRSRPPNRHCEHSQSVKARHFPFTPRRLPR</sequence>